<dbReference type="Pfam" id="PF00431">
    <property type="entry name" value="CUB"/>
    <property type="match status" value="1"/>
</dbReference>
<accession>A0ABN8L9A9</accession>
<evidence type="ECO:0000259" key="4">
    <source>
        <dbReference type="PROSITE" id="PS01180"/>
    </source>
</evidence>
<keyword evidence="3" id="KW-1133">Transmembrane helix</keyword>
<dbReference type="PROSITE" id="PS01180">
    <property type="entry name" value="CUB"/>
    <property type="match status" value="1"/>
</dbReference>
<keyword evidence="3" id="KW-0812">Transmembrane</keyword>
<dbReference type="InterPro" id="IPR000859">
    <property type="entry name" value="CUB_dom"/>
</dbReference>
<evidence type="ECO:0000256" key="3">
    <source>
        <dbReference type="SAM" id="Phobius"/>
    </source>
</evidence>
<feature type="transmembrane region" description="Helical" evidence="3">
    <location>
        <begin position="6"/>
        <end position="28"/>
    </location>
</feature>
<keyword evidence="3" id="KW-0472">Membrane</keyword>
<organism evidence="5 6">
    <name type="scientific">Chilo suppressalis</name>
    <name type="common">Asiatic rice borer moth</name>
    <dbReference type="NCBI Taxonomy" id="168631"/>
    <lineage>
        <taxon>Eukaryota</taxon>
        <taxon>Metazoa</taxon>
        <taxon>Ecdysozoa</taxon>
        <taxon>Arthropoda</taxon>
        <taxon>Hexapoda</taxon>
        <taxon>Insecta</taxon>
        <taxon>Pterygota</taxon>
        <taxon>Neoptera</taxon>
        <taxon>Endopterygota</taxon>
        <taxon>Lepidoptera</taxon>
        <taxon>Glossata</taxon>
        <taxon>Ditrysia</taxon>
        <taxon>Pyraloidea</taxon>
        <taxon>Crambidae</taxon>
        <taxon>Crambinae</taxon>
        <taxon>Chilo</taxon>
    </lineage>
</organism>
<dbReference type="EMBL" id="OU963911">
    <property type="protein sequence ID" value="CAH2984292.1"/>
    <property type="molecule type" value="Genomic_DNA"/>
</dbReference>
<reference evidence="5" key="1">
    <citation type="submission" date="2021-12" db="EMBL/GenBank/DDBJ databases">
        <authorList>
            <person name="King R."/>
        </authorList>
    </citation>
    <scope>NUCLEOTIDE SEQUENCE</scope>
</reference>
<feature type="disulfide bond" evidence="2">
    <location>
        <begin position="196"/>
        <end position="213"/>
    </location>
</feature>
<name>A0ABN8L9A9_CHISP</name>
<proteinExistence type="predicted"/>
<comment type="caution">
    <text evidence="2">Lacks conserved residue(s) required for the propagation of feature annotation.</text>
</comment>
<dbReference type="Proteomes" id="UP001153292">
    <property type="component" value="Chromosome 18"/>
</dbReference>
<dbReference type="PANTHER" id="PTHR33236">
    <property type="entry name" value="INTRAFLAGELLAR TRANSPORT PROTEIN 122 FAMILY PROTEIN-RELATED"/>
    <property type="match status" value="1"/>
</dbReference>
<feature type="domain" description="CUB" evidence="4">
    <location>
        <begin position="137"/>
        <end position="215"/>
    </location>
</feature>
<evidence type="ECO:0000256" key="1">
    <source>
        <dbReference type="ARBA" id="ARBA00023157"/>
    </source>
</evidence>
<protein>
    <recommendedName>
        <fullName evidence="4">CUB domain-containing protein</fullName>
    </recommendedName>
</protein>
<dbReference type="Gene3D" id="2.60.120.290">
    <property type="entry name" value="Spermadhesin, CUB domain"/>
    <property type="match status" value="1"/>
</dbReference>
<dbReference type="InterPro" id="IPR058698">
    <property type="entry name" value="CUB_metazoa"/>
</dbReference>
<evidence type="ECO:0000313" key="6">
    <source>
        <dbReference type="Proteomes" id="UP001153292"/>
    </source>
</evidence>
<dbReference type="InterPro" id="IPR035914">
    <property type="entry name" value="Sperma_CUB_dom_sf"/>
</dbReference>
<evidence type="ECO:0000256" key="2">
    <source>
        <dbReference type="PROSITE-ProRule" id="PRU00059"/>
    </source>
</evidence>
<dbReference type="PANTHER" id="PTHR33236:SF4">
    <property type="entry name" value="CUB DOMAIN-CONTAINING PROTEIN"/>
    <property type="match status" value="1"/>
</dbReference>
<sequence>MPTNCLLLKFKVIIIVMIFVLMGSSECFRKHVINTKLKHGKVFNSDVNHNNLLFKQNFNNTRRDESGRGFFGSGLLALGKVLNFFPVGGERECQPSSYSVARAGICLNQYDCRQREGRAAGDCARGLGVCCVFETSCGGSVQNNLTYFLSPGFPELWTGSRDCNITIEKTHAGITQLKIDFVHFTIGQPNRTTGECDEDVMTIGEGGNKFVLCGQNHGQHIYYTLPSGTESREADELPSTKSTLLSIRMRGGDMPRLWLMRLAQMPLANSAPHDCLQYHTADNGTIQTFNFAVNGRHIAGQRYRACVRKNSGRCAVRYTPCDDRSFRIGPGRGTPDVIDPAGSMDQVPMMPADDQLQEEEGSGADPQAAPVMESSVAQPSLMSRIWRFIWPSWLWGQRSEGRSWGRWSPYKQHYVREEDELRYYGYGNFGATLPGFGRKRCSDRITIPCENEYFISSSSLLPGVCDPHHCGFTFCAGVANAQCRVETSISPFAVSVHFGPPTPKRSPEENIGACLRYTQLPCDT</sequence>
<dbReference type="Pfam" id="PF26080">
    <property type="entry name" value="CUB_animal"/>
    <property type="match status" value="2"/>
</dbReference>
<dbReference type="SUPFAM" id="SSF49854">
    <property type="entry name" value="Spermadhesin, CUB domain"/>
    <property type="match status" value="1"/>
</dbReference>
<gene>
    <name evidence="5" type="ORF">CHILSU_LOCUS4269</name>
</gene>
<keyword evidence="6" id="KW-1185">Reference proteome</keyword>
<keyword evidence="1 2" id="KW-1015">Disulfide bond</keyword>
<evidence type="ECO:0000313" key="5">
    <source>
        <dbReference type="EMBL" id="CAH2984292.1"/>
    </source>
</evidence>